<sequence>MNTHKGRHIFWIVFSGMICLISACNDYSVSKEQAESFLKYYAIDVENHTGTEVIQTSDGGYAILCNDENPDQNGIFVIITDEFGRQKTDSPYFIGTPGGVHGYSMIEIDDGYLIAGSSAAGDSIKGYLVVISSDGTILREKNYIGYKELEFRNVYEATDGNLILTGYGKNDPSYRGGNPFQDH</sequence>
<dbReference type="AlphaFoldDB" id="X1DWI5"/>
<organism evidence="1">
    <name type="scientific">marine sediment metagenome</name>
    <dbReference type="NCBI Taxonomy" id="412755"/>
    <lineage>
        <taxon>unclassified sequences</taxon>
        <taxon>metagenomes</taxon>
        <taxon>ecological metagenomes</taxon>
    </lineage>
</organism>
<name>X1DWI5_9ZZZZ</name>
<feature type="non-terminal residue" evidence="1">
    <location>
        <position position="183"/>
    </location>
</feature>
<gene>
    <name evidence="1" type="ORF">S01H4_47624</name>
</gene>
<comment type="caution">
    <text evidence="1">The sequence shown here is derived from an EMBL/GenBank/DDBJ whole genome shotgun (WGS) entry which is preliminary data.</text>
</comment>
<dbReference type="EMBL" id="BART01026759">
    <property type="protein sequence ID" value="GAH00753.1"/>
    <property type="molecule type" value="Genomic_DNA"/>
</dbReference>
<accession>X1DWI5</accession>
<protein>
    <submittedName>
        <fullName evidence="1">Uncharacterized protein</fullName>
    </submittedName>
</protein>
<dbReference type="PROSITE" id="PS51257">
    <property type="entry name" value="PROKAR_LIPOPROTEIN"/>
    <property type="match status" value="1"/>
</dbReference>
<proteinExistence type="predicted"/>
<evidence type="ECO:0000313" key="1">
    <source>
        <dbReference type="EMBL" id="GAH00753.1"/>
    </source>
</evidence>
<reference evidence="1" key="1">
    <citation type="journal article" date="2014" name="Front. Microbiol.">
        <title>High frequency of phylogenetically diverse reductive dehalogenase-homologous genes in deep subseafloor sedimentary metagenomes.</title>
        <authorList>
            <person name="Kawai M."/>
            <person name="Futagami T."/>
            <person name="Toyoda A."/>
            <person name="Takaki Y."/>
            <person name="Nishi S."/>
            <person name="Hori S."/>
            <person name="Arai W."/>
            <person name="Tsubouchi T."/>
            <person name="Morono Y."/>
            <person name="Uchiyama I."/>
            <person name="Ito T."/>
            <person name="Fujiyama A."/>
            <person name="Inagaki F."/>
            <person name="Takami H."/>
        </authorList>
    </citation>
    <scope>NUCLEOTIDE SEQUENCE</scope>
    <source>
        <strain evidence="1">Expedition CK06-06</strain>
    </source>
</reference>